<dbReference type="EC" id="3.5.1.3" evidence="3"/>
<name>A0A1I5YDL2_9BACT</name>
<comment type="catalytic activity">
    <reaction evidence="4">
        <text>a monoamide of a dicarboxylate + H2O = a dicarboxylate + NH4(+)</text>
        <dbReference type="Rhea" id="RHEA:11716"/>
        <dbReference type="ChEBI" id="CHEBI:15377"/>
        <dbReference type="ChEBI" id="CHEBI:28938"/>
        <dbReference type="ChEBI" id="CHEBI:28965"/>
        <dbReference type="ChEBI" id="CHEBI:77450"/>
        <dbReference type="EC" id="3.5.1.3"/>
    </reaction>
</comment>
<dbReference type="RefSeq" id="WP_092019401.1">
    <property type="nucleotide sequence ID" value="NZ_FOXH01000018.1"/>
</dbReference>
<sequence length="258" mass="29916">MKNLSITLIQTELFWENPVANMAMLEEKISQLSHPGDIIILPEMFNSGFTMNVGKIAEPMNLTTFKWMKQQAASTNSVILGSIIVKDHDRFFNRLIWMQPDGDYRFYDKKHLFRMGEEHDHFSSGNRKLVIEWKGWKICPMVCYDLRFPVWSRNIKLEYDLLIYVANWPAARSHAWKTLLQARAIENLSYVAGVNRVGTDGKGLHYSGDSALIDFKGEALFLKQNEEMIQTEVLNKEALIDFRNKFPANLDADDFQML</sequence>
<reference evidence="7 8" key="1">
    <citation type="submission" date="2016-10" db="EMBL/GenBank/DDBJ databases">
        <authorList>
            <person name="de Groot N.N."/>
        </authorList>
    </citation>
    <scope>NUCLEOTIDE SEQUENCE [LARGE SCALE GENOMIC DNA]</scope>
    <source>
        <strain evidence="8">E92,LMG 26720,CCM 7988</strain>
    </source>
</reference>
<dbReference type="NCBIfam" id="NF007757">
    <property type="entry name" value="PRK10438.1"/>
    <property type="match status" value="1"/>
</dbReference>
<dbReference type="STRING" id="1079859.SAMN04515674_11836"/>
<evidence type="ECO:0000259" key="6">
    <source>
        <dbReference type="PROSITE" id="PS50263"/>
    </source>
</evidence>
<evidence type="ECO:0000256" key="3">
    <source>
        <dbReference type="ARBA" id="ARBA00039118"/>
    </source>
</evidence>
<evidence type="ECO:0000313" key="7">
    <source>
        <dbReference type="EMBL" id="SFQ42278.1"/>
    </source>
</evidence>
<proteinExistence type="inferred from homology"/>
<keyword evidence="2 7" id="KW-0378">Hydrolase</keyword>
<dbReference type="PANTHER" id="PTHR47799:SF1">
    <property type="entry name" value="OMEGA-AMIDASE YAFV"/>
    <property type="match status" value="1"/>
</dbReference>
<dbReference type="PANTHER" id="PTHR47799">
    <property type="entry name" value="OMEGA-AMIDASE YAFV"/>
    <property type="match status" value="1"/>
</dbReference>
<dbReference type="GO" id="GO:0106008">
    <property type="term" value="F:2-oxoglutaramate amidase activity"/>
    <property type="evidence" value="ECO:0007669"/>
    <property type="project" value="TreeGrafter"/>
</dbReference>
<evidence type="ECO:0000256" key="4">
    <source>
        <dbReference type="ARBA" id="ARBA00052904"/>
    </source>
</evidence>
<dbReference type="FunFam" id="3.60.110.10:FF:000004">
    <property type="entry name" value="Carbon-nitrogen hydrolase"/>
    <property type="match status" value="1"/>
</dbReference>
<dbReference type="PROSITE" id="PS50263">
    <property type="entry name" value="CN_HYDROLASE"/>
    <property type="match status" value="1"/>
</dbReference>
<dbReference type="GO" id="GO:0050152">
    <property type="term" value="F:omega-amidase activity"/>
    <property type="evidence" value="ECO:0007669"/>
    <property type="project" value="UniProtKB-EC"/>
</dbReference>
<organism evidence="7 8">
    <name type="scientific">Pseudarcicella hirudinis</name>
    <dbReference type="NCBI Taxonomy" id="1079859"/>
    <lineage>
        <taxon>Bacteria</taxon>
        <taxon>Pseudomonadati</taxon>
        <taxon>Bacteroidota</taxon>
        <taxon>Cytophagia</taxon>
        <taxon>Cytophagales</taxon>
        <taxon>Flectobacillaceae</taxon>
        <taxon>Pseudarcicella</taxon>
    </lineage>
</organism>
<evidence type="ECO:0000256" key="2">
    <source>
        <dbReference type="ARBA" id="ARBA00022801"/>
    </source>
</evidence>
<dbReference type="OrthoDB" id="9811121at2"/>
<gene>
    <name evidence="7" type="ORF">SAMN04515674_11836</name>
</gene>
<evidence type="ECO:0000256" key="5">
    <source>
        <dbReference type="ARBA" id="ARBA00072139"/>
    </source>
</evidence>
<protein>
    <recommendedName>
        <fullName evidence="5">Omega-amidase YafV</fullName>
        <ecNumber evidence="3">3.5.1.3</ecNumber>
    </recommendedName>
</protein>
<keyword evidence="8" id="KW-1185">Reference proteome</keyword>
<dbReference type="Pfam" id="PF00795">
    <property type="entry name" value="CN_hydrolase"/>
    <property type="match status" value="1"/>
</dbReference>
<dbReference type="InterPro" id="IPR036526">
    <property type="entry name" value="C-N_Hydrolase_sf"/>
</dbReference>
<dbReference type="SUPFAM" id="SSF56317">
    <property type="entry name" value="Carbon-nitrogen hydrolase"/>
    <property type="match status" value="1"/>
</dbReference>
<comment type="similarity">
    <text evidence="1">Belongs to the carbon-nitrogen hydrolase superfamily. NIT1/NIT2 family.</text>
</comment>
<dbReference type="InterPro" id="IPR003010">
    <property type="entry name" value="C-N_Hydrolase"/>
</dbReference>
<dbReference type="InterPro" id="IPR052737">
    <property type="entry name" value="Omega-amidase_YafV"/>
</dbReference>
<dbReference type="CDD" id="cd07575">
    <property type="entry name" value="Xc-1258_like"/>
    <property type="match status" value="1"/>
</dbReference>
<dbReference type="Gene3D" id="3.60.110.10">
    <property type="entry name" value="Carbon-nitrogen hydrolase"/>
    <property type="match status" value="1"/>
</dbReference>
<evidence type="ECO:0000313" key="8">
    <source>
        <dbReference type="Proteomes" id="UP000199306"/>
    </source>
</evidence>
<dbReference type="Proteomes" id="UP000199306">
    <property type="component" value="Unassembled WGS sequence"/>
</dbReference>
<evidence type="ECO:0000256" key="1">
    <source>
        <dbReference type="ARBA" id="ARBA00010613"/>
    </source>
</evidence>
<dbReference type="AlphaFoldDB" id="A0A1I5YDL2"/>
<accession>A0A1I5YDL2</accession>
<dbReference type="EMBL" id="FOXH01000018">
    <property type="protein sequence ID" value="SFQ42278.1"/>
    <property type="molecule type" value="Genomic_DNA"/>
</dbReference>
<feature type="domain" description="CN hydrolase" evidence="6">
    <location>
        <begin position="4"/>
        <end position="242"/>
    </location>
</feature>